<sequence>MQNQISDSLARILRNLGSEELFHDRQSSSPGDDHIGLMDEGQLVDHTGSQCVSKRYPGCPYECPPHCVCPWKVEHQRVVLLLSPL</sequence>
<name>A0ABQ7D0U8_BRACR</name>
<gene>
    <name evidence="1" type="ORF">DY000_02017535</name>
</gene>
<keyword evidence="2" id="KW-1185">Reference proteome</keyword>
<organism evidence="1 2">
    <name type="scientific">Brassica cretica</name>
    <name type="common">Mustard</name>
    <dbReference type="NCBI Taxonomy" id="69181"/>
    <lineage>
        <taxon>Eukaryota</taxon>
        <taxon>Viridiplantae</taxon>
        <taxon>Streptophyta</taxon>
        <taxon>Embryophyta</taxon>
        <taxon>Tracheophyta</taxon>
        <taxon>Spermatophyta</taxon>
        <taxon>Magnoliopsida</taxon>
        <taxon>eudicotyledons</taxon>
        <taxon>Gunneridae</taxon>
        <taxon>Pentapetalae</taxon>
        <taxon>rosids</taxon>
        <taxon>malvids</taxon>
        <taxon>Brassicales</taxon>
        <taxon>Brassicaceae</taxon>
        <taxon>Brassiceae</taxon>
        <taxon>Brassica</taxon>
    </lineage>
</organism>
<evidence type="ECO:0000313" key="1">
    <source>
        <dbReference type="EMBL" id="KAF3565254.1"/>
    </source>
</evidence>
<accession>A0ABQ7D0U8</accession>
<proteinExistence type="predicted"/>
<protein>
    <submittedName>
        <fullName evidence="1">Uncharacterized protein</fullName>
    </submittedName>
</protein>
<comment type="caution">
    <text evidence="1">The sequence shown here is derived from an EMBL/GenBank/DDBJ whole genome shotgun (WGS) entry which is preliminary data.</text>
</comment>
<evidence type="ECO:0000313" key="2">
    <source>
        <dbReference type="Proteomes" id="UP000266723"/>
    </source>
</evidence>
<dbReference type="Proteomes" id="UP000266723">
    <property type="component" value="Unassembled WGS sequence"/>
</dbReference>
<dbReference type="EMBL" id="QGKV02000759">
    <property type="protein sequence ID" value="KAF3565254.1"/>
    <property type="molecule type" value="Genomic_DNA"/>
</dbReference>
<reference evidence="1 2" key="1">
    <citation type="journal article" date="2020" name="BMC Genomics">
        <title>Intraspecific diversification of the crop wild relative Brassica cretica Lam. using demographic model selection.</title>
        <authorList>
            <person name="Kioukis A."/>
            <person name="Michalopoulou V.A."/>
            <person name="Briers L."/>
            <person name="Pirintsos S."/>
            <person name="Studholme D.J."/>
            <person name="Pavlidis P."/>
            <person name="Sarris P.F."/>
        </authorList>
    </citation>
    <scope>NUCLEOTIDE SEQUENCE [LARGE SCALE GENOMIC DNA]</scope>
    <source>
        <strain evidence="2">cv. PFS-1207/04</strain>
    </source>
</reference>